<dbReference type="EMBL" id="WXWW01000078">
    <property type="protein sequence ID" value="NAW64533.1"/>
    <property type="molecule type" value="Genomic_DNA"/>
</dbReference>
<name>A0A7X5ARP8_9GAMM</name>
<sequence length="85" mass="9320">MKSEVIERARPARALRVNSNEVLVIRIGNRFFCGFGKAGRVLTAWSLAGAKLFVHPIDTESVMVTLIDKGKKPQLLALTAEVAEL</sequence>
<reference evidence="1 2" key="1">
    <citation type="submission" date="2017-05" db="EMBL/GenBank/DDBJ databases">
        <title>High clonality and local adaptation shapes Vibrionaceae linages within an endangered oasis.</title>
        <authorList>
            <person name="Vazquez-Rosas-Landa M."/>
        </authorList>
    </citation>
    <scope>NUCLEOTIDE SEQUENCE [LARGE SCALE GENOMIC DNA]</scope>
    <source>
        <strain evidence="1 2">P46_P4S1P180</strain>
    </source>
</reference>
<gene>
    <name evidence="1" type="ORF">CAG72_04815</name>
</gene>
<proteinExistence type="predicted"/>
<evidence type="ECO:0000313" key="2">
    <source>
        <dbReference type="Proteomes" id="UP000465712"/>
    </source>
</evidence>
<dbReference type="RefSeq" id="WP_161443289.1">
    <property type="nucleotide sequence ID" value="NZ_WXWW01000078.1"/>
</dbReference>
<organism evidence="1 2">
    <name type="scientific">Photobacterium halotolerans</name>
    <dbReference type="NCBI Taxonomy" id="265726"/>
    <lineage>
        <taxon>Bacteria</taxon>
        <taxon>Pseudomonadati</taxon>
        <taxon>Pseudomonadota</taxon>
        <taxon>Gammaproteobacteria</taxon>
        <taxon>Vibrionales</taxon>
        <taxon>Vibrionaceae</taxon>
        <taxon>Photobacterium</taxon>
    </lineage>
</organism>
<protein>
    <submittedName>
        <fullName evidence="1">Uncharacterized protein</fullName>
    </submittedName>
</protein>
<dbReference type="AlphaFoldDB" id="A0A7X5ARP8"/>
<dbReference type="Proteomes" id="UP000465712">
    <property type="component" value="Unassembled WGS sequence"/>
</dbReference>
<accession>A0A7X5ARP8</accession>
<comment type="caution">
    <text evidence="1">The sequence shown here is derived from an EMBL/GenBank/DDBJ whole genome shotgun (WGS) entry which is preliminary data.</text>
</comment>
<evidence type="ECO:0000313" key="1">
    <source>
        <dbReference type="EMBL" id="NAW64533.1"/>
    </source>
</evidence>